<gene>
    <name evidence="1" type="ORF">LMG29542_07794</name>
</gene>
<reference evidence="1 2" key="1">
    <citation type="submission" date="2020-04" db="EMBL/GenBank/DDBJ databases">
        <authorList>
            <person name="De Canck E."/>
        </authorList>
    </citation>
    <scope>NUCLEOTIDE SEQUENCE [LARGE SCALE GENOMIC DNA]</scope>
    <source>
        <strain evidence="1 2">LMG 29542</strain>
    </source>
</reference>
<dbReference type="Proteomes" id="UP000494363">
    <property type="component" value="Unassembled WGS sequence"/>
</dbReference>
<proteinExistence type="predicted"/>
<keyword evidence="2" id="KW-1185">Reference proteome</keyword>
<name>A0A6J5FB16_9BURK</name>
<dbReference type="EMBL" id="CADIKH010000115">
    <property type="protein sequence ID" value="CAB3774416.1"/>
    <property type="molecule type" value="Genomic_DNA"/>
</dbReference>
<organism evidence="1 2">
    <name type="scientific">Paraburkholderia humisilvae</name>
    <dbReference type="NCBI Taxonomy" id="627669"/>
    <lineage>
        <taxon>Bacteria</taxon>
        <taxon>Pseudomonadati</taxon>
        <taxon>Pseudomonadota</taxon>
        <taxon>Betaproteobacteria</taxon>
        <taxon>Burkholderiales</taxon>
        <taxon>Burkholderiaceae</taxon>
        <taxon>Paraburkholderia</taxon>
    </lineage>
</organism>
<protein>
    <submittedName>
        <fullName evidence="1">Uncharacterized protein</fullName>
    </submittedName>
</protein>
<sequence>MATLRGVAAQIVEYVQGVAEGTLRNYDPPGLCGRREKGGERLEDLSVVLWARHITRK</sequence>
<dbReference type="AlphaFoldDB" id="A0A6J5FB16"/>
<evidence type="ECO:0000313" key="2">
    <source>
        <dbReference type="Proteomes" id="UP000494363"/>
    </source>
</evidence>
<evidence type="ECO:0000313" key="1">
    <source>
        <dbReference type="EMBL" id="CAB3774416.1"/>
    </source>
</evidence>
<accession>A0A6J5FB16</accession>